<gene>
    <name evidence="2" type="ORF">MARI151_30061</name>
</gene>
<accession>A0A653RR70</accession>
<keyword evidence="1" id="KW-1133">Transmembrane helix</keyword>
<keyword evidence="1" id="KW-0812">Transmembrane</keyword>
<dbReference type="EMBL" id="CABWLR010000003">
    <property type="protein sequence ID" value="VXB58096.1"/>
    <property type="molecule type" value="Genomic_DNA"/>
</dbReference>
<keyword evidence="1" id="KW-0472">Membrane</keyword>
<protein>
    <submittedName>
        <fullName evidence="2">Uncharacterized protein</fullName>
    </submittedName>
</protein>
<name>A0A653RR70_9FLAO</name>
<dbReference type="AlphaFoldDB" id="A0A653RR70"/>
<proteinExistence type="predicted"/>
<sequence>MFCTMIFAFFKIGGTLNVFGCYLIKIMLFVRYLMISLQS</sequence>
<reference evidence="2 3" key="1">
    <citation type="submission" date="2019-10" db="EMBL/GenBank/DDBJ databases">
        <authorList>
            <person name="Karimi E."/>
        </authorList>
    </citation>
    <scope>NUCLEOTIDE SEQUENCE [LARGE SCALE GENOMIC DNA]</scope>
    <source>
        <strain evidence="2">Maribacter sp. 151</strain>
    </source>
</reference>
<keyword evidence="3" id="KW-1185">Reference proteome</keyword>
<organism evidence="2 3">
    <name type="scientific">Maribacter litoralis</name>
    <dbReference type="NCBI Taxonomy" id="2059726"/>
    <lineage>
        <taxon>Bacteria</taxon>
        <taxon>Pseudomonadati</taxon>
        <taxon>Bacteroidota</taxon>
        <taxon>Flavobacteriia</taxon>
        <taxon>Flavobacteriales</taxon>
        <taxon>Flavobacteriaceae</taxon>
        <taxon>Maribacter</taxon>
    </lineage>
</organism>
<evidence type="ECO:0000313" key="2">
    <source>
        <dbReference type="EMBL" id="VXB58096.1"/>
    </source>
</evidence>
<evidence type="ECO:0000256" key="1">
    <source>
        <dbReference type="SAM" id="Phobius"/>
    </source>
</evidence>
<feature type="transmembrane region" description="Helical" evidence="1">
    <location>
        <begin position="6"/>
        <end position="30"/>
    </location>
</feature>
<dbReference type="Proteomes" id="UP000430202">
    <property type="component" value="Unassembled WGS sequence"/>
</dbReference>
<evidence type="ECO:0000313" key="3">
    <source>
        <dbReference type="Proteomes" id="UP000430202"/>
    </source>
</evidence>